<dbReference type="EMBL" id="JAYGHK010000018">
    <property type="protein sequence ID" value="MEA5607911.1"/>
    <property type="molecule type" value="Genomic_DNA"/>
</dbReference>
<proteinExistence type="predicted"/>
<evidence type="ECO:0000313" key="2">
    <source>
        <dbReference type="Proteomes" id="UP001303285"/>
    </source>
</evidence>
<dbReference type="SUPFAM" id="SSF52540">
    <property type="entry name" value="P-loop containing nucleoside triphosphate hydrolases"/>
    <property type="match status" value="1"/>
</dbReference>
<keyword evidence="2" id="KW-1185">Reference proteome</keyword>
<gene>
    <name evidence="1" type="ORF">VB695_07455</name>
</gene>
<sequence>MIGGKQMFYFRTESIRNEDIKKIFVSTDLENRIIQALKFQNPTILEGSRGTGKTFLLRMAQIELNENYNIDKILPIYLSLSRTTLIQTNDPNQFTNWMMAKICKELYRQLAYKGLLVENIPITKLLFRNNLTTESLESKFDNITQAYESSYRRQAKNIDDSVISEIPEIEDFLELIEQICNFYDIQRICFLFDEAIHMFRPQQQRDFFSLFRKLRTPYIDCNAAVYPGVTSFGDSFEISHDANLISLERNIKDSDYLHTMQEIVYKQADEEKIKKIEEQKGNFKILAYSASGNPRMLLKTLERCNNLRWETIITVIKDFYITEIWSEHSALGERYTGHTEIVDWGRNFIEEKVIPSTQDKNNRRIRDTKSTCYFWIHRDVPEVVKESLRLLEYTGIVRKNGERIRATGSNIGTRYEIKLGCILALEKSNKISNQIIDYLDNYLFTEYSRNNNAFSNLPNPISVEPDSEIRVIINNLLRKSINDLSLTNWQKEKLIENGFNTINDVLNVSEQELMEQIYRVGEVKARRIQNAAIAEILEYLSG</sequence>
<dbReference type="RefSeq" id="WP_323244097.1">
    <property type="nucleotide sequence ID" value="NZ_JAYGHK010000018.1"/>
</dbReference>
<dbReference type="Gene3D" id="1.10.150.20">
    <property type="entry name" value="5' to 3' exonuclease, C-terminal subdomain"/>
    <property type="match status" value="1"/>
</dbReference>
<dbReference type="InterPro" id="IPR056955">
    <property type="entry name" value="ORC-CDC6-like"/>
</dbReference>
<evidence type="ECO:0000313" key="1">
    <source>
        <dbReference type="EMBL" id="MEA5607911.1"/>
    </source>
</evidence>
<dbReference type="Gene3D" id="3.40.50.300">
    <property type="entry name" value="P-loop containing nucleotide triphosphate hydrolases"/>
    <property type="match status" value="1"/>
</dbReference>
<protein>
    <recommendedName>
        <fullName evidence="3">RNA polymerase alpha subunit C-terminal domain-containing protein</fullName>
    </recommendedName>
</protein>
<reference evidence="1 2" key="1">
    <citation type="submission" date="2023-12" db="EMBL/GenBank/DDBJ databases">
        <title>Baltic Sea Cyanobacteria.</title>
        <authorList>
            <person name="Delbaje E."/>
            <person name="Fewer D.P."/>
            <person name="Shishido T.K."/>
        </authorList>
    </citation>
    <scope>NUCLEOTIDE SEQUENCE [LARGE SCALE GENOMIC DNA]</scope>
    <source>
        <strain evidence="1 2">UHCC 0060</strain>
    </source>
</reference>
<dbReference type="Pfam" id="PF24389">
    <property type="entry name" value="ORC-CDC6-like"/>
    <property type="match status" value="1"/>
</dbReference>
<evidence type="ECO:0008006" key="3">
    <source>
        <dbReference type="Google" id="ProtNLM"/>
    </source>
</evidence>
<name>A0ABU5UNQ1_NODSP</name>
<dbReference type="InterPro" id="IPR010995">
    <property type="entry name" value="DNA_repair_Rad51/TF_NusA_a-hlx"/>
</dbReference>
<dbReference type="SUPFAM" id="SSF47794">
    <property type="entry name" value="Rad51 N-terminal domain-like"/>
    <property type="match status" value="1"/>
</dbReference>
<dbReference type="Proteomes" id="UP001303285">
    <property type="component" value="Unassembled WGS sequence"/>
</dbReference>
<accession>A0ABU5UNQ1</accession>
<organism evidence="1 2">
    <name type="scientific">Nodularia spumigena UHCC 0060</name>
    <dbReference type="NCBI Taxonomy" id="3110300"/>
    <lineage>
        <taxon>Bacteria</taxon>
        <taxon>Bacillati</taxon>
        <taxon>Cyanobacteriota</taxon>
        <taxon>Cyanophyceae</taxon>
        <taxon>Nostocales</taxon>
        <taxon>Nodulariaceae</taxon>
        <taxon>Nodularia</taxon>
    </lineage>
</organism>
<dbReference type="InterPro" id="IPR027417">
    <property type="entry name" value="P-loop_NTPase"/>
</dbReference>
<comment type="caution">
    <text evidence="1">The sequence shown here is derived from an EMBL/GenBank/DDBJ whole genome shotgun (WGS) entry which is preliminary data.</text>
</comment>